<evidence type="ECO:0000256" key="1">
    <source>
        <dbReference type="SAM" id="MobiDB-lite"/>
    </source>
</evidence>
<feature type="region of interest" description="Disordered" evidence="1">
    <location>
        <begin position="1"/>
        <end position="34"/>
    </location>
</feature>
<evidence type="ECO:0000313" key="2">
    <source>
        <dbReference type="EMBL" id="GAA4840636.1"/>
    </source>
</evidence>
<keyword evidence="3" id="KW-1185">Reference proteome</keyword>
<reference evidence="3" key="1">
    <citation type="journal article" date="2019" name="Int. J. Syst. Evol. Microbiol.">
        <title>The Global Catalogue of Microorganisms (GCM) 10K type strain sequencing project: providing services to taxonomists for standard genome sequencing and annotation.</title>
        <authorList>
            <consortium name="The Broad Institute Genomics Platform"/>
            <consortium name="The Broad Institute Genome Sequencing Center for Infectious Disease"/>
            <person name="Wu L."/>
            <person name="Ma J."/>
        </authorList>
    </citation>
    <scope>NUCLEOTIDE SEQUENCE [LARGE SCALE GENOMIC DNA]</scope>
    <source>
        <strain evidence="3">JCM 13006</strain>
    </source>
</reference>
<organism evidence="2 3">
    <name type="scientific">Kitasatospora terrestris</name>
    <dbReference type="NCBI Taxonomy" id="258051"/>
    <lineage>
        <taxon>Bacteria</taxon>
        <taxon>Bacillati</taxon>
        <taxon>Actinomycetota</taxon>
        <taxon>Actinomycetes</taxon>
        <taxon>Kitasatosporales</taxon>
        <taxon>Streptomycetaceae</taxon>
        <taxon>Kitasatospora</taxon>
    </lineage>
</organism>
<dbReference type="EMBL" id="BAABIS010000001">
    <property type="protein sequence ID" value="GAA4840636.1"/>
    <property type="molecule type" value="Genomic_DNA"/>
</dbReference>
<gene>
    <name evidence="2" type="ORF">GCM10023235_15270</name>
</gene>
<evidence type="ECO:0000313" key="3">
    <source>
        <dbReference type="Proteomes" id="UP001501752"/>
    </source>
</evidence>
<name>A0ABP9DCZ9_9ACTN</name>
<comment type="caution">
    <text evidence="2">The sequence shown here is derived from an EMBL/GenBank/DDBJ whole genome shotgun (WGS) entry which is preliminary data.</text>
</comment>
<dbReference type="Proteomes" id="UP001501752">
    <property type="component" value="Unassembled WGS sequence"/>
</dbReference>
<proteinExistence type="predicted"/>
<sequence length="64" mass="6889">MKLTTDTTIRKTPAARVPWVGSTKDFGTGESAHDSEVVTERVTVCSGSPERAGVVTRTLSRPAW</sequence>
<protein>
    <submittedName>
        <fullName evidence="2">Uncharacterized protein</fullName>
    </submittedName>
</protein>
<accession>A0ABP9DCZ9</accession>